<reference evidence="1" key="1">
    <citation type="journal article" date="2024" name="Gigascience">
        <title>Chromosome-level genome of the poultry shaft louse Menopon gallinae provides insight into the host-switching and adaptive evolution of parasitic lice.</title>
        <authorList>
            <person name="Xu Y."/>
            <person name="Ma L."/>
            <person name="Liu S."/>
            <person name="Liang Y."/>
            <person name="Liu Q."/>
            <person name="He Z."/>
            <person name="Tian L."/>
            <person name="Duan Y."/>
            <person name="Cai W."/>
            <person name="Li H."/>
            <person name="Song F."/>
        </authorList>
    </citation>
    <scope>NUCLEOTIDE SEQUENCE</scope>
    <source>
        <strain evidence="1">Cailab_2023a</strain>
    </source>
</reference>
<comment type="caution">
    <text evidence="1">The sequence shown here is derived from an EMBL/GenBank/DDBJ whole genome shotgun (WGS) entry which is preliminary data.</text>
</comment>
<dbReference type="EMBL" id="JARGDH010000001">
    <property type="protein sequence ID" value="KAL0280971.1"/>
    <property type="molecule type" value="Genomic_DNA"/>
</dbReference>
<dbReference type="AlphaFoldDB" id="A0AAW2IGE7"/>
<organism evidence="1">
    <name type="scientific">Menopon gallinae</name>
    <name type="common">poultry shaft louse</name>
    <dbReference type="NCBI Taxonomy" id="328185"/>
    <lineage>
        <taxon>Eukaryota</taxon>
        <taxon>Metazoa</taxon>
        <taxon>Ecdysozoa</taxon>
        <taxon>Arthropoda</taxon>
        <taxon>Hexapoda</taxon>
        <taxon>Insecta</taxon>
        <taxon>Pterygota</taxon>
        <taxon>Neoptera</taxon>
        <taxon>Paraneoptera</taxon>
        <taxon>Psocodea</taxon>
        <taxon>Troctomorpha</taxon>
        <taxon>Phthiraptera</taxon>
        <taxon>Amblycera</taxon>
        <taxon>Menoponidae</taxon>
        <taxon>Menopon</taxon>
    </lineage>
</organism>
<protein>
    <submittedName>
        <fullName evidence="1">Uncharacterized protein</fullName>
    </submittedName>
</protein>
<evidence type="ECO:0000313" key="1">
    <source>
        <dbReference type="EMBL" id="KAL0280971.1"/>
    </source>
</evidence>
<accession>A0AAW2IGE7</accession>
<name>A0AAW2IGE7_9NEOP</name>
<proteinExistence type="predicted"/>
<gene>
    <name evidence="1" type="ORF">PYX00_002112</name>
</gene>
<sequence>MQALQEGPIGEGREPSKTCLPNSKVLYLTSTGKYYNICKIGRRIRRSSPKFRVSKSGTGNAFIRIGLAVC</sequence>